<evidence type="ECO:0000313" key="1">
    <source>
        <dbReference type="EMBL" id="KAF0723616.1"/>
    </source>
</evidence>
<sequence>MEHKLRLTMKAHEQAETAMLVNNGMHVSTTTESCHCPRNRCYFEAVTCRRSAKIVSMSRNNEINCPLTHTVPTLRVSSDIASAATTELDAALINIH</sequence>
<name>A0A6G0W8J7_9STRA</name>
<evidence type="ECO:0000313" key="2">
    <source>
        <dbReference type="Proteomes" id="UP000481153"/>
    </source>
</evidence>
<reference evidence="1 2" key="1">
    <citation type="submission" date="2019-07" db="EMBL/GenBank/DDBJ databases">
        <title>Genomics analysis of Aphanomyces spp. identifies a new class of oomycete effector associated with host adaptation.</title>
        <authorList>
            <person name="Gaulin E."/>
        </authorList>
    </citation>
    <scope>NUCLEOTIDE SEQUENCE [LARGE SCALE GENOMIC DNA]</scope>
    <source>
        <strain evidence="1 2">ATCC 201684</strain>
    </source>
</reference>
<dbReference type="AlphaFoldDB" id="A0A6G0W8J7"/>
<gene>
    <name evidence="1" type="ORF">Ae201684_017519</name>
</gene>
<comment type="caution">
    <text evidence="1">The sequence shown here is derived from an EMBL/GenBank/DDBJ whole genome shotgun (WGS) entry which is preliminary data.</text>
</comment>
<dbReference type="EMBL" id="VJMJ01000300">
    <property type="protein sequence ID" value="KAF0723616.1"/>
    <property type="molecule type" value="Genomic_DNA"/>
</dbReference>
<accession>A0A6G0W8J7</accession>
<dbReference type="Proteomes" id="UP000481153">
    <property type="component" value="Unassembled WGS sequence"/>
</dbReference>
<proteinExistence type="predicted"/>
<keyword evidence="2" id="KW-1185">Reference proteome</keyword>
<protein>
    <submittedName>
        <fullName evidence="1">Uncharacterized protein</fullName>
    </submittedName>
</protein>
<organism evidence="1 2">
    <name type="scientific">Aphanomyces euteiches</name>
    <dbReference type="NCBI Taxonomy" id="100861"/>
    <lineage>
        <taxon>Eukaryota</taxon>
        <taxon>Sar</taxon>
        <taxon>Stramenopiles</taxon>
        <taxon>Oomycota</taxon>
        <taxon>Saprolegniomycetes</taxon>
        <taxon>Saprolegniales</taxon>
        <taxon>Verrucalvaceae</taxon>
        <taxon>Aphanomyces</taxon>
    </lineage>
</organism>